<name>A0A9X8N8P6_9ACTN</name>
<feature type="compositionally biased region" description="Pro residues" evidence="1">
    <location>
        <begin position="12"/>
        <end position="28"/>
    </location>
</feature>
<gene>
    <name evidence="2" type="ORF">SAMN05216268_13018</name>
</gene>
<evidence type="ECO:0000313" key="3">
    <source>
        <dbReference type="Proteomes" id="UP000184388"/>
    </source>
</evidence>
<feature type="compositionally biased region" description="Basic and acidic residues" evidence="1">
    <location>
        <begin position="39"/>
        <end position="62"/>
    </location>
</feature>
<comment type="caution">
    <text evidence="2">The sequence shown here is derived from an EMBL/GenBank/DDBJ whole genome shotgun (WGS) entry which is preliminary data.</text>
</comment>
<feature type="region of interest" description="Disordered" evidence="1">
    <location>
        <begin position="1"/>
        <end position="68"/>
    </location>
</feature>
<accession>A0A9X8N8P6</accession>
<reference evidence="3" key="1">
    <citation type="submission" date="2016-11" db="EMBL/GenBank/DDBJ databases">
        <authorList>
            <person name="Jaros S."/>
            <person name="Januszkiewicz K."/>
            <person name="Wedrychowicz H."/>
        </authorList>
    </citation>
    <scope>NUCLEOTIDE SEQUENCE [LARGE SCALE GENOMIC DNA]</scope>
    <source>
        <strain evidence="3">CGMCC 4.3555</strain>
    </source>
</reference>
<sequence>MFGKDEPAELQGPPPVHLGVPMPDPGPAPGCDVCAALSEQREQARKRGDMSKVSDLNIEIRNHPHGAG</sequence>
<proteinExistence type="predicted"/>
<dbReference type="RefSeq" id="WP_143179781.1">
    <property type="nucleotide sequence ID" value="NZ_FRBK01000030.1"/>
</dbReference>
<evidence type="ECO:0000256" key="1">
    <source>
        <dbReference type="SAM" id="MobiDB-lite"/>
    </source>
</evidence>
<evidence type="ECO:0000313" key="2">
    <source>
        <dbReference type="EMBL" id="SHN28914.1"/>
    </source>
</evidence>
<protein>
    <submittedName>
        <fullName evidence="2">Uncharacterized protein</fullName>
    </submittedName>
</protein>
<organism evidence="2 3">
    <name type="scientific">Streptomyces yunnanensis</name>
    <dbReference type="NCBI Taxonomy" id="156453"/>
    <lineage>
        <taxon>Bacteria</taxon>
        <taxon>Bacillati</taxon>
        <taxon>Actinomycetota</taxon>
        <taxon>Actinomycetes</taxon>
        <taxon>Kitasatosporales</taxon>
        <taxon>Streptomycetaceae</taxon>
        <taxon>Streptomyces</taxon>
    </lineage>
</organism>
<dbReference type="EMBL" id="FRBK01000030">
    <property type="protein sequence ID" value="SHN28914.1"/>
    <property type="molecule type" value="Genomic_DNA"/>
</dbReference>
<dbReference type="AlphaFoldDB" id="A0A9X8N8P6"/>
<dbReference type="Proteomes" id="UP000184388">
    <property type="component" value="Unassembled WGS sequence"/>
</dbReference>